<dbReference type="PANTHER" id="PTHR19848">
    <property type="entry name" value="WD40 REPEAT PROTEIN"/>
    <property type="match status" value="1"/>
</dbReference>
<evidence type="ECO:0000313" key="4">
    <source>
        <dbReference type="EMBL" id="SEH06094.1"/>
    </source>
</evidence>
<gene>
    <name evidence="4" type="ORF">MBHS_01949</name>
</gene>
<feature type="repeat" description="WD" evidence="3">
    <location>
        <begin position="315"/>
        <end position="346"/>
    </location>
</feature>
<dbReference type="Pfam" id="PF00400">
    <property type="entry name" value="WD40"/>
    <property type="match status" value="4"/>
</dbReference>
<dbReference type="EMBL" id="FMSV02000429">
    <property type="protein sequence ID" value="SEH06094.1"/>
    <property type="molecule type" value="Genomic_DNA"/>
</dbReference>
<feature type="repeat" description="WD" evidence="3">
    <location>
        <begin position="231"/>
        <end position="272"/>
    </location>
</feature>
<sequence length="457" mass="51940">MKNTLPRASLISLLLLLAILLWALWALYQQKQTLKQQESLLAQQETQLQQSKQQWQQERLARLQALNQAQAYTAVLQVAAQSQATPAFLAPVYDSLLQLPENELVKTLRSNVSHFALQNDSLSENWQLAIAKKDIQILQASGLQSQCMGLPVEQVQHLTFNRQGDKLILAGYDHLLYVWDLEQKKITQTLVGHTAPVFKLQFSLDDRLLLSHAADHSLGVWFMQSKRPHLALGHPDWVYDAQFSPDSRYIVSAAADQQVRIWDADSGHLLHTLTGHQGPVYRVAFSSDGQQLLSIAEDGQVIRWQVKTGKQIQSYQNQAGAVLDAAFSPDDKQIASVALDGGLRIWAVDGRLLYTWRSPSDWLAKILWADNEHLLVSGNHASYWLRWSDSQNTLQLLATLAQNQGELQQAKLLRQPQQAYDVLFTLDIRGQLQRWQLFRDEQALWQEFLSAFHPSLH</sequence>
<dbReference type="PROSITE" id="PS50294">
    <property type="entry name" value="WD_REPEATS_REGION"/>
    <property type="match status" value="4"/>
</dbReference>
<proteinExistence type="predicted"/>
<dbReference type="SMART" id="SM00320">
    <property type="entry name" value="WD40"/>
    <property type="match status" value="6"/>
</dbReference>
<protein>
    <submittedName>
        <fullName evidence="4">WD domain, G-beta repeat</fullName>
    </submittedName>
</protein>
<dbReference type="OrthoDB" id="511103at2"/>
<organism evidence="4 5">
    <name type="scientific">Candidatus Venteria ishoeyi</name>
    <dbReference type="NCBI Taxonomy" id="1899563"/>
    <lineage>
        <taxon>Bacteria</taxon>
        <taxon>Pseudomonadati</taxon>
        <taxon>Pseudomonadota</taxon>
        <taxon>Gammaproteobacteria</taxon>
        <taxon>Thiotrichales</taxon>
        <taxon>Thiotrichaceae</taxon>
        <taxon>Venteria</taxon>
    </lineage>
</organism>
<keyword evidence="2" id="KW-0677">Repeat</keyword>
<dbReference type="CDD" id="cd00200">
    <property type="entry name" value="WD40"/>
    <property type="match status" value="1"/>
</dbReference>
<dbReference type="Gene3D" id="2.130.10.10">
    <property type="entry name" value="YVTN repeat-like/Quinoprotein amine dehydrogenase"/>
    <property type="match status" value="1"/>
</dbReference>
<dbReference type="Proteomes" id="UP000236724">
    <property type="component" value="Unassembled WGS sequence"/>
</dbReference>
<dbReference type="PANTHER" id="PTHR19848:SF8">
    <property type="entry name" value="F-BOX AND WD REPEAT DOMAIN CONTAINING 7"/>
    <property type="match status" value="1"/>
</dbReference>
<dbReference type="PROSITE" id="PS50082">
    <property type="entry name" value="WD_REPEATS_2"/>
    <property type="match status" value="5"/>
</dbReference>
<dbReference type="InterPro" id="IPR036322">
    <property type="entry name" value="WD40_repeat_dom_sf"/>
</dbReference>
<dbReference type="SUPFAM" id="SSF50978">
    <property type="entry name" value="WD40 repeat-like"/>
    <property type="match status" value="1"/>
</dbReference>
<dbReference type="PROSITE" id="PS00678">
    <property type="entry name" value="WD_REPEATS_1"/>
    <property type="match status" value="2"/>
</dbReference>
<evidence type="ECO:0000313" key="5">
    <source>
        <dbReference type="Proteomes" id="UP000236724"/>
    </source>
</evidence>
<dbReference type="InterPro" id="IPR015943">
    <property type="entry name" value="WD40/YVTN_repeat-like_dom_sf"/>
</dbReference>
<keyword evidence="5" id="KW-1185">Reference proteome</keyword>
<accession>A0A1H6FAN4</accession>
<reference evidence="4 5" key="1">
    <citation type="submission" date="2016-10" db="EMBL/GenBank/DDBJ databases">
        <authorList>
            <person name="de Groot N.N."/>
        </authorList>
    </citation>
    <scope>NUCLEOTIDE SEQUENCE [LARGE SCALE GENOMIC DNA]</scope>
    <source>
        <strain evidence="4">MBHS1</strain>
    </source>
</reference>
<dbReference type="AlphaFoldDB" id="A0A1H6FAN4"/>
<name>A0A1H6FAN4_9GAMM</name>
<dbReference type="InterPro" id="IPR019775">
    <property type="entry name" value="WD40_repeat_CS"/>
</dbReference>
<feature type="repeat" description="WD" evidence="3">
    <location>
        <begin position="273"/>
        <end position="314"/>
    </location>
</feature>
<dbReference type="RefSeq" id="WP_103919921.1">
    <property type="nucleotide sequence ID" value="NZ_FMSV02000429.1"/>
</dbReference>
<feature type="repeat" description="WD" evidence="3">
    <location>
        <begin position="155"/>
        <end position="189"/>
    </location>
</feature>
<dbReference type="InterPro" id="IPR001680">
    <property type="entry name" value="WD40_rpt"/>
</dbReference>
<evidence type="ECO:0000256" key="3">
    <source>
        <dbReference type="PROSITE-ProRule" id="PRU00221"/>
    </source>
</evidence>
<keyword evidence="1 3" id="KW-0853">WD repeat</keyword>
<evidence type="ECO:0000256" key="1">
    <source>
        <dbReference type="ARBA" id="ARBA00022574"/>
    </source>
</evidence>
<feature type="repeat" description="WD" evidence="3">
    <location>
        <begin position="190"/>
        <end position="221"/>
    </location>
</feature>
<evidence type="ECO:0000256" key="2">
    <source>
        <dbReference type="ARBA" id="ARBA00022737"/>
    </source>
</evidence>